<evidence type="ECO:0000259" key="5">
    <source>
        <dbReference type="Pfam" id="PF13657"/>
    </source>
</evidence>
<accession>A0A0J8ABJ4</accession>
<feature type="domain" description="HipA N-terminal subdomain 1" evidence="5">
    <location>
        <begin position="10"/>
        <end position="109"/>
    </location>
</feature>
<keyword evidence="2" id="KW-0808">Transferase</keyword>
<protein>
    <submittedName>
        <fullName evidence="6">Toxin HipA</fullName>
    </submittedName>
</protein>
<dbReference type="GO" id="GO:0005829">
    <property type="term" value="C:cytosol"/>
    <property type="evidence" value="ECO:0007669"/>
    <property type="project" value="TreeGrafter"/>
</dbReference>
<dbReference type="PANTHER" id="PTHR37419">
    <property type="entry name" value="SERINE/THREONINE-PROTEIN KINASE TOXIN HIPA"/>
    <property type="match status" value="1"/>
</dbReference>
<evidence type="ECO:0000313" key="6">
    <source>
        <dbReference type="EMBL" id="KMS52525.1"/>
    </source>
</evidence>
<dbReference type="InterPro" id="IPR012893">
    <property type="entry name" value="HipA-like_C"/>
</dbReference>
<evidence type="ECO:0000256" key="2">
    <source>
        <dbReference type="ARBA" id="ARBA00022679"/>
    </source>
</evidence>
<sequence>MARKKSHAPLDVLINGRLVGRLEKAANGATSFHYVAEWLQWEHRFAVSMSLPLRLDAYRGAEVAAVFDNLLPDRDAVRRRVAERMGAQGTDYYSLLQAIGRDCVGAMQFIPEGADLDTARPIEAQDISDAEIEAMLADLASAPLGVDREQEFRISVAGAQEKTALLLRDGRWCRPLGTTPTTHILKPQLGQIPTSEGMIDMSDSVDNEHYCLKLMEAFGLKVASTEIMTFGQRRVLVVERFDRRWRDGSRILRLPQEDCCQAIGIPPTRKYQSDGGPGMRQILELLRGTNDPQSDQAAFFKSQILFWLMGATDGHAKNFSIFLEPGGGFRSTPFYDVLSAQPTFDKGQIAQNQFRIAMSAGKSRHYRMLEIMGRHFVQSGKAAGLSAKLMSDSITELLDIAGNAPEKALSVMPEDFSAGVHESISAALTARLPRLASSMADLGE</sequence>
<evidence type="ECO:0000313" key="7">
    <source>
        <dbReference type="Proteomes" id="UP000052268"/>
    </source>
</evidence>
<dbReference type="AlphaFoldDB" id="A0A0J8ABJ4"/>
<dbReference type="Pfam" id="PF13657">
    <property type="entry name" value="Couple_hipA"/>
    <property type="match status" value="1"/>
</dbReference>
<reference evidence="6 7" key="1">
    <citation type="journal article" date="2015" name="G3 (Bethesda)">
        <title>Insights into Ongoing Evolution of the Hexachlorocyclohexane Catabolic Pathway from Comparative Genomics of Ten Sphingomonadaceae Strains.</title>
        <authorList>
            <person name="Pearce S.L."/>
            <person name="Oakeshott J.G."/>
            <person name="Pandey G."/>
        </authorList>
    </citation>
    <scope>NUCLEOTIDE SEQUENCE [LARGE SCALE GENOMIC DNA]</scope>
    <source>
        <strain evidence="6 7">LL02</strain>
    </source>
</reference>
<comment type="similarity">
    <text evidence="1">Belongs to the HipA Ser/Thr kinase family.</text>
</comment>
<keyword evidence="3" id="KW-0418">Kinase</keyword>
<keyword evidence="7" id="KW-1185">Reference proteome</keyword>
<dbReference type="CDD" id="cd17808">
    <property type="entry name" value="HipA_Ec_like"/>
    <property type="match status" value="1"/>
</dbReference>
<dbReference type="PANTHER" id="PTHR37419:SF1">
    <property type="entry name" value="SERINE_THREONINE-PROTEIN KINASE TOXIN HIPA"/>
    <property type="match status" value="1"/>
</dbReference>
<dbReference type="RefSeq" id="WP_059152614.1">
    <property type="nucleotide sequence ID" value="NZ_KQ130456.1"/>
</dbReference>
<dbReference type="Proteomes" id="UP000052268">
    <property type="component" value="Unassembled WGS sequence"/>
</dbReference>
<organism evidence="6 7">
    <name type="scientific">Novosphingobium barchaimii LL02</name>
    <dbReference type="NCBI Taxonomy" id="1114963"/>
    <lineage>
        <taxon>Bacteria</taxon>
        <taxon>Pseudomonadati</taxon>
        <taxon>Pseudomonadota</taxon>
        <taxon>Alphaproteobacteria</taxon>
        <taxon>Sphingomonadales</taxon>
        <taxon>Sphingomonadaceae</taxon>
        <taxon>Novosphingobium</taxon>
    </lineage>
</organism>
<dbReference type="NCBIfam" id="TIGR03071">
    <property type="entry name" value="couple_hipA"/>
    <property type="match status" value="1"/>
</dbReference>
<dbReference type="PATRIC" id="fig|1114963.3.peg.3530"/>
<comment type="caution">
    <text evidence="6">The sequence shown here is derived from an EMBL/GenBank/DDBJ whole genome shotgun (WGS) entry which is preliminary data.</text>
</comment>
<proteinExistence type="inferred from homology"/>
<gene>
    <name evidence="6" type="ORF">V474_23420</name>
</gene>
<dbReference type="InterPro" id="IPR017508">
    <property type="entry name" value="HipA_N1"/>
</dbReference>
<evidence type="ECO:0000256" key="3">
    <source>
        <dbReference type="ARBA" id="ARBA00022777"/>
    </source>
</evidence>
<dbReference type="Pfam" id="PF07804">
    <property type="entry name" value="HipA_C"/>
    <property type="match status" value="1"/>
</dbReference>
<dbReference type="OrthoDB" id="9805913at2"/>
<dbReference type="GO" id="GO:0004674">
    <property type="term" value="F:protein serine/threonine kinase activity"/>
    <property type="evidence" value="ECO:0007669"/>
    <property type="project" value="TreeGrafter"/>
</dbReference>
<evidence type="ECO:0000259" key="4">
    <source>
        <dbReference type="Pfam" id="PF07804"/>
    </source>
</evidence>
<dbReference type="EMBL" id="JACU01000008">
    <property type="protein sequence ID" value="KMS52525.1"/>
    <property type="molecule type" value="Genomic_DNA"/>
</dbReference>
<name>A0A0J8ABJ4_9SPHN</name>
<dbReference type="InterPro" id="IPR052028">
    <property type="entry name" value="HipA_Ser/Thr_kinase"/>
</dbReference>
<evidence type="ECO:0000256" key="1">
    <source>
        <dbReference type="ARBA" id="ARBA00010164"/>
    </source>
</evidence>
<feature type="domain" description="HipA-like C-terminal" evidence="4">
    <location>
        <begin position="154"/>
        <end position="398"/>
    </location>
</feature>